<accession>A0AA88HHV9</accession>
<dbReference type="GO" id="GO:0006915">
    <property type="term" value="P:apoptotic process"/>
    <property type="evidence" value="ECO:0007669"/>
    <property type="project" value="InterPro"/>
</dbReference>
<dbReference type="AlphaFoldDB" id="A0AA88HHV9"/>
<protein>
    <submittedName>
        <fullName evidence="1">Uncharacterized protein</fullName>
    </submittedName>
</protein>
<comment type="caution">
    <text evidence="1">The sequence shown here is derived from an EMBL/GenBank/DDBJ whole genome shotgun (WGS) entry which is preliminary data.</text>
</comment>
<name>A0AA88HHV9_ARTSF</name>
<proteinExistence type="predicted"/>
<feature type="non-terminal residue" evidence="1">
    <location>
        <position position="158"/>
    </location>
</feature>
<dbReference type="Gene3D" id="1.20.58.70">
    <property type="match status" value="1"/>
</dbReference>
<sequence length="158" mass="17925">WKSENLQRSQLISRSAVSAVHICLGALIETSTAWSAAVKSCITFFDALIIHTSAVLEEPPTNSSEAERSEEIFLELRYQLSEAKKDMREKEILLEQSQKLMTAACELAFLAGEDLVSNVASNTLYITEEEVKSMKEKFREKEVEYLQIQKMSIEKEDT</sequence>
<dbReference type="SUPFAM" id="SSF46984">
    <property type="entry name" value="Smac/diablo"/>
    <property type="match status" value="1"/>
</dbReference>
<reference evidence="1" key="1">
    <citation type="submission" date="2023-07" db="EMBL/GenBank/DDBJ databases">
        <title>Chromosome-level genome assembly of Artemia franciscana.</title>
        <authorList>
            <person name="Jo E."/>
        </authorList>
    </citation>
    <scope>NUCLEOTIDE SEQUENCE</scope>
    <source>
        <tissue evidence="1">Whole body</tissue>
    </source>
</reference>
<evidence type="ECO:0000313" key="1">
    <source>
        <dbReference type="EMBL" id="KAK2712270.1"/>
    </source>
</evidence>
<organism evidence="1 2">
    <name type="scientific">Artemia franciscana</name>
    <name type="common">Brine shrimp</name>
    <name type="synonym">Artemia sanfranciscana</name>
    <dbReference type="NCBI Taxonomy" id="6661"/>
    <lineage>
        <taxon>Eukaryota</taxon>
        <taxon>Metazoa</taxon>
        <taxon>Ecdysozoa</taxon>
        <taxon>Arthropoda</taxon>
        <taxon>Crustacea</taxon>
        <taxon>Branchiopoda</taxon>
        <taxon>Anostraca</taxon>
        <taxon>Artemiidae</taxon>
        <taxon>Artemia</taxon>
    </lineage>
</organism>
<feature type="non-terminal residue" evidence="1">
    <location>
        <position position="1"/>
    </location>
</feature>
<dbReference type="Proteomes" id="UP001187531">
    <property type="component" value="Unassembled WGS sequence"/>
</dbReference>
<dbReference type="EMBL" id="JAVRJZ010000015">
    <property type="protein sequence ID" value="KAK2712270.1"/>
    <property type="molecule type" value="Genomic_DNA"/>
</dbReference>
<dbReference type="GO" id="GO:0005739">
    <property type="term" value="C:mitochondrion"/>
    <property type="evidence" value="ECO:0007669"/>
    <property type="project" value="InterPro"/>
</dbReference>
<evidence type="ECO:0000313" key="2">
    <source>
        <dbReference type="Proteomes" id="UP001187531"/>
    </source>
</evidence>
<gene>
    <name evidence="1" type="ORF">QYM36_011082</name>
</gene>
<keyword evidence="2" id="KW-1185">Reference proteome</keyword>
<dbReference type="InterPro" id="IPR009062">
    <property type="entry name" value="Smac/DIABLO-like_sf"/>
</dbReference>